<dbReference type="Pfam" id="PF00282">
    <property type="entry name" value="Pyridoxal_deC"/>
    <property type="match status" value="1"/>
</dbReference>
<gene>
    <name evidence="7" type="ORF">HD599_000740</name>
</gene>
<dbReference type="InterPro" id="IPR029032">
    <property type="entry name" value="AhpD-like"/>
</dbReference>
<dbReference type="Gene3D" id="3.90.1150.10">
    <property type="entry name" value="Aspartate Aminotransferase, domain 1"/>
    <property type="match status" value="1"/>
</dbReference>
<dbReference type="PANTHER" id="PTHR11999:SF70">
    <property type="entry name" value="MIP05841P"/>
    <property type="match status" value="1"/>
</dbReference>
<evidence type="ECO:0000256" key="5">
    <source>
        <dbReference type="ARBA" id="ARBA00023239"/>
    </source>
</evidence>
<dbReference type="InterPro" id="IPR015421">
    <property type="entry name" value="PyrdxlP-dep_Trfase_major"/>
</dbReference>
<keyword evidence="7" id="KW-0575">Peroxidase</keyword>
<dbReference type="InterPro" id="IPR015424">
    <property type="entry name" value="PyrdxlP-dep_Trfase"/>
</dbReference>
<evidence type="ECO:0000256" key="1">
    <source>
        <dbReference type="ARBA" id="ARBA00001933"/>
    </source>
</evidence>
<dbReference type="SUPFAM" id="SSF53383">
    <property type="entry name" value="PLP-dependent transferases"/>
    <property type="match status" value="1"/>
</dbReference>
<comment type="similarity">
    <text evidence="2">Belongs to the group II decarboxylase family.</text>
</comment>
<evidence type="ECO:0000256" key="4">
    <source>
        <dbReference type="ARBA" id="ARBA00022898"/>
    </source>
</evidence>
<dbReference type="Gene3D" id="3.40.640.10">
    <property type="entry name" value="Type I PLP-dependent aspartate aminotransferase-like (Major domain)"/>
    <property type="match status" value="1"/>
</dbReference>
<protein>
    <submittedName>
        <fullName evidence="7">Putative peroxidase-related enzyme</fullName>
    </submittedName>
</protein>
<proteinExistence type="inferred from homology"/>
<evidence type="ECO:0000313" key="8">
    <source>
        <dbReference type="Proteomes" id="UP000536685"/>
    </source>
</evidence>
<dbReference type="GO" id="GO:0004601">
    <property type="term" value="F:peroxidase activity"/>
    <property type="evidence" value="ECO:0007669"/>
    <property type="project" value="UniProtKB-KW"/>
</dbReference>
<evidence type="ECO:0000256" key="2">
    <source>
        <dbReference type="ARBA" id="ARBA00009533"/>
    </source>
</evidence>
<dbReference type="EMBL" id="JACHMJ010000001">
    <property type="protein sequence ID" value="MBB5842417.1"/>
    <property type="molecule type" value="Genomic_DNA"/>
</dbReference>
<organism evidence="7 8">
    <name type="scientific">Conyzicola lurida</name>
    <dbReference type="NCBI Taxonomy" id="1172621"/>
    <lineage>
        <taxon>Bacteria</taxon>
        <taxon>Bacillati</taxon>
        <taxon>Actinomycetota</taxon>
        <taxon>Actinomycetes</taxon>
        <taxon>Micrococcales</taxon>
        <taxon>Microbacteriaceae</taxon>
        <taxon>Conyzicola</taxon>
    </lineage>
</organism>
<feature type="modified residue" description="N6-(pyridoxal phosphate)lysine" evidence="6">
    <location>
        <position position="478"/>
    </location>
</feature>
<evidence type="ECO:0000313" key="7">
    <source>
        <dbReference type="EMBL" id="MBB5842417.1"/>
    </source>
</evidence>
<dbReference type="GO" id="GO:0004058">
    <property type="term" value="F:aromatic-L-amino-acid decarboxylase activity"/>
    <property type="evidence" value="ECO:0007669"/>
    <property type="project" value="UniProtKB-ARBA"/>
</dbReference>
<evidence type="ECO:0000256" key="3">
    <source>
        <dbReference type="ARBA" id="ARBA00022793"/>
    </source>
</evidence>
<comment type="cofactor">
    <cofactor evidence="1 6">
        <name>pyridoxal 5'-phosphate</name>
        <dbReference type="ChEBI" id="CHEBI:597326"/>
    </cofactor>
</comment>
<dbReference type="GO" id="GO:0030170">
    <property type="term" value="F:pyridoxal phosphate binding"/>
    <property type="evidence" value="ECO:0007669"/>
    <property type="project" value="InterPro"/>
</dbReference>
<dbReference type="Gene3D" id="1.20.1290.10">
    <property type="entry name" value="AhpD-like"/>
    <property type="match status" value="1"/>
</dbReference>
<keyword evidence="8" id="KW-1185">Reference proteome</keyword>
<keyword evidence="3" id="KW-0210">Decarboxylase</keyword>
<dbReference type="InterPro" id="IPR010977">
    <property type="entry name" value="Aromatic_deC"/>
</dbReference>
<dbReference type="Proteomes" id="UP000536685">
    <property type="component" value="Unassembled WGS sequence"/>
</dbReference>
<dbReference type="PANTHER" id="PTHR11999">
    <property type="entry name" value="GROUP II PYRIDOXAL-5-PHOSPHATE DECARBOXYLASE"/>
    <property type="match status" value="1"/>
</dbReference>
<name>A0A841AGS8_9MICO</name>
<dbReference type="InterPro" id="IPR015422">
    <property type="entry name" value="PyrdxlP-dep_Trfase_small"/>
</dbReference>
<reference evidence="7 8" key="1">
    <citation type="submission" date="2020-08" db="EMBL/GenBank/DDBJ databases">
        <title>Sequencing the genomes of 1000 actinobacteria strains.</title>
        <authorList>
            <person name="Klenk H.-P."/>
        </authorList>
    </citation>
    <scope>NUCLEOTIDE SEQUENCE [LARGE SCALE GENOMIC DNA]</scope>
    <source>
        <strain evidence="7 8">DSM 105784</strain>
    </source>
</reference>
<keyword evidence="7" id="KW-0560">Oxidoreductase</keyword>
<dbReference type="InterPro" id="IPR002129">
    <property type="entry name" value="PyrdxlP-dep_de-COase"/>
</dbReference>
<evidence type="ECO:0000256" key="6">
    <source>
        <dbReference type="PIRSR" id="PIRSR602129-50"/>
    </source>
</evidence>
<dbReference type="AlphaFoldDB" id="A0A841AGS8"/>
<dbReference type="GO" id="GO:0019752">
    <property type="term" value="P:carboxylic acid metabolic process"/>
    <property type="evidence" value="ECO:0007669"/>
    <property type="project" value="InterPro"/>
</dbReference>
<keyword evidence="4 6" id="KW-0663">Pyridoxal phosphate</keyword>
<keyword evidence="5" id="KW-0456">Lyase</keyword>
<comment type="caution">
    <text evidence="7">The sequence shown here is derived from an EMBL/GenBank/DDBJ whole genome shotgun (WGS) entry which is preliminary data.</text>
</comment>
<accession>A0A841AGS8</accession>
<sequence>MSIFKNTARQPVDDYQAELFDADIADVGFVAAHTRILSANSEAYAAWESLTGSIAASLGLRRYELATLAAARGLRSSHCLLAHGRKSLGIFGREQLLAIARDYHHAGLTPAEVTLMEFAEKVSTSSVSMVEADSQSLRDAGYTDREIVDIALAAAARNFYSRAIQSLAIELDPTELDDELAVALVGDGPPDRYRPALERAHERALDWLDSVPTRRVAPATTADELEARFSGPLPDGPTDAATVVDELAAMCEPGLMAIPSGRFFGWVMGGTLPAALAADWLASAWDQNAAMRFATPATAAVEGIAGRWLIDLLGLPSTAALGFTTGGTMANFVGLAAGRKAVLDAAGWNLHRDGLTGSPRITVLVGDESHVSVDLALRYLGLGEPRTVATDDQGRILPAALGEALDAVDGPVIVGLQAGNIHSGAFDPMRECIRLAHDHGAWVHVDGAFGLWAAASPRYREALDGVDGADSWATDAHKTLNVPYDCGVAVVARPEAVQSAFGAHASYLIQEGSAPADPWEKVPEMSRRARELPVWAALRSLGRSGTVALVEGLAANARALADGLGALPGVEVLNEVAFTQVSLAFGTDERTRRVTQRVMDEGTVWMSGSRWHDRDVLRISVSNWSTDDADVATTVAAVSRALAAEGVTQT</sequence>
<dbReference type="SUPFAM" id="SSF69118">
    <property type="entry name" value="AhpD-like"/>
    <property type="match status" value="1"/>
</dbReference>